<evidence type="ECO:0000256" key="9">
    <source>
        <dbReference type="ARBA" id="ARBA00023136"/>
    </source>
</evidence>
<feature type="transmembrane region" description="Helical" evidence="13">
    <location>
        <begin position="379"/>
        <end position="402"/>
    </location>
</feature>
<feature type="transmembrane region" description="Helical" evidence="13">
    <location>
        <begin position="493"/>
        <end position="512"/>
    </location>
</feature>
<evidence type="ECO:0000256" key="5">
    <source>
        <dbReference type="ARBA" id="ARBA00022475"/>
    </source>
</evidence>
<comment type="subcellular location">
    <subcellularLocation>
        <location evidence="1">Cell inner membrane</location>
        <topology evidence="1">Multi-pass membrane protein</topology>
    </subcellularLocation>
    <subcellularLocation>
        <location evidence="13">Cell membrane</location>
        <topology evidence="13">Multi-pass membrane protein</topology>
    </subcellularLocation>
</comment>
<accession>A0A328C353</accession>
<keyword evidence="4 13" id="KW-0813">Transport</keyword>
<dbReference type="HAMAP" id="MF_01810">
    <property type="entry name" value="YidC_type1"/>
    <property type="match status" value="1"/>
</dbReference>
<evidence type="ECO:0000256" key="8">
    <source>
        <dbReference type="ARBA" id="ARBA00022989"/>
    </source>
</evidence>
<evidence type="ECO:0000256" key="4">
    <source>
        <dbReference type="ARBA" id="ARBA00022448"/>
    </source>
</evidence>
<dbReference type="InterPro" id="IPR028053">
    <property type="entry name" value="Membr_insert_YidC_N"/>
</dbReference>
<name>A0A328C353_9DELT</name>
<evidence type="ECO:0000256" key="13">
    <source>
        <dbReference type="HAMAP-Rule" id="MF_01810"/>
    </source>
</evidence>
<evidence type="ECO:0000256" key="6">
    <source>
        <dbReference type="ARBA" id="ARBA00022692"/>
    </source>
</evidence>
<evidence type="ECO:0000313" key="17">
    <source>
        <dbReference type="EMBL" id="RAL21233.1"/>
    </source>
</evidence>
<dbReference type="EMBL" id="QHKO01000006">
    <property type="protein sequence ID" value="RAL21233.1"/>
    <property type="molecule type" value="Genomic_DNA"/>
</dbReference>
<feature type="domain" description="Membrane insertase YidC N-terminal" evidence="16">
    <location>
        <begin position="107"/>
        <end position="377"/>
    </location>
</feature>
<protein>
    <recommendedName>
        <fullName evidence="3 13">Membrane protein insertase YidC</fullName>
    </recommendedName>
    <alternativeName>
        <fullName evidence="12 13">Foldase YidC</fullName>
    </alternativeName>
    <alternativeName>
        <fullName evidence="11 13">Membrane integrase YidC</fullName>
    </alternativeName>
    <alternativeName>
        <fullName evidence="13">Membrane protein YidC</fullName>
    </alternativeName>
</protein>
<comment type="caution">
    <text evidence="17">The sequence shown here is derived from an EMBL/GenBank/DDBJ whole genome shotgun (WGS) entry which is preliminary data.</text>
</comment>
<keyword evidence="6 13" id="KW-0812">Transmembrane</keyword>
<evidence type="ECO:0000256" key="7">
    <source>
        <dbReference type="ARBA" id="ARBA00022927"/>
    </source>
</evidence>
<feature type="transmembrane region" description="Helical" evidence="13">
    <location>
        <begin position="21"/>
        <end position="39"/>
    </location>
</feature>
<dbReference type="PANTHER" id="PTHR12428:SF65">
    <property type="entry name" value="CYTOCHROME C OXIDASE ASSEMBLY PROTEIN COX18, MITOCHONDRIAL"/>
    <property type="match status" value="1"/>
</dbReference>
<dbReference type="GO" id="GO:0015031">
    <property type="term" value="P:protein transport"/>
    <property type="evidence" value="ECO:0007669"/>
    <property type="project" value="UniProtKB-KW"/>
</dbReference>
<feature type="transmembrane region" description="Helical" evidence="13">
    <location>
        <begin position="532"/>
        <end position="554"/>
    </location>
</feature>
<dbReference type="Proteomes" id="UP000249169">
    <property type="component" value="Unassembled WGS sequence"/>
</dbReference>
<keyword evidence="10 13" id="KW-0143">Chaperone</keyword>
<evidence type="ECO:0000256" key="12">
    <source>
        <dbReference type="ARBA" id="ARBA00033342"/>
    </source>
</evidence>
<keyword evidence="7 13" id="KW-0653">Protein transport</keyword>
<dbReference type="PRINTS" id="PR01900">
    <property type="entry name" value="YIDCPROTEIN"/>
</dbReference>
<evidence type="ECO:0000259" key="16">
    <source>
        <dbReference type="Pfam" id="PF14849"/>
    </source>
</evidence>
<dbReference type="Pfam" id="PF14849">
    <property type="entry name" value="YidC_periplas"/>
    <property type="match status" value="1"/>
</dbReference>
<feature type="compositionally biased region" description="Low complexity" evidence="14">
    <location>
        <begin position="76"/>
        <end position="90"/>
    </location>
</feature>
<feature type="region of interest" description="Disordered" evidence="14">
    <location>
        <begin position="57"/>
        <end position="90"/>
    </location>
</feature>
<dbReference type="InterPro" id="IPR019998">
    <property type="entry name" value="Membr_insert_YidC"/>
</dbReference>
<feature type="transmembrane region" description="Helical" evidence="13">
    <location>
        <begin position="454"/>
        <end position="473"/>
    </location>
</feature>
<keyword evidence="5 13" id="KW-1003">Cell membrane</keyword>
<dbReference type="AlphaFoldDB" id="A0A328C353"/>
<evidence type="ECO:0000256" key="14">
    <source>
        <dbReference type="SAM" id="MobiDB-lite"/>
    </source>
</evidence>
<evidence type="ECO:0000256" key="2">
    <source>
        <dbReference type="ARBA" id="ARBA00010527"/>
    </source>
</evidence>
<dbReference type="InterPro" id="IPR038221">
    <property type="entry name" value="YidC_periplasmic_sf"/>
</dbReference>
<dbReference type="CDD" id="cd19961">
    <property type="entry name" value="EcYidC-like_peri"/>
    <property type="match status" value="1"/>
</dbReference>
<dbReference type="InterPro" id="IPR001708">
    <property type="entry name" value="YidC/ALB3/OXA1/COX18"/>
</dbReference>
<evidence type="ECO:0000313" key="18">
    <source>
        <dbReference type="Proteomes" id="UP000249169"/>
    </source>
</evidence>
<dbReference type="InterPro" id="IPR028055">
    <property type="entry name" value="YidC/Oxa/ALB_C"/>
</dbReference>
<reference evidence="17 18" key="1">
    <citation type="submission" date="2018-05" db="EMBL/GenBank/DDBJ databases">
        <title>Lujinxingia marina gen. nov. sp. nov., a new facultative anaerobic member of the class Deltaproteobacteria, and proposal of Lujinxingaceae fam. nov.</title>
        <authorList>
            <person name="Li C.-M."/>
        </authorList>
    </citation>
    <scope>NUCLEOTIDE SEQUENCE [LARGE SCALE GENOMIC DNA]</scope>
    <source>
        <strain evidence="17 18">B210</strain>
    </source>
</reference>
<comment type="similarity">
    <text evidence="2 13">Belongs to the OXA1/ALB3/YidC family. Type 1 subfamily.</text>
</comment>
<dbReference type="NCBIfam" id="TIGR03592">
    <property type="entry name" value="yidC_oxa1_cterm"/>
    <property type="match status" value="1"/>
</dbReference>
<evidence type="ECO:0000256" key="3">
    <source>
        <dbReference type="ARBA" id="ARBA00015325"/>
    </source>
</evidence>
<sequence>MRRLERPPRAPKSERAMEQKRFILAMSLITVVFIIWQAVMGLGTEAPVPEEGAVVAEEGQAASDDSAPGTQPAANEVAPDAQAQAQAQAEEAPVEAVEVEERIDVLASDSLSVTLNNQGAVATDIKVTAPEQYANEGGDLLRSLDADAPAYPFTVRFKAENVEVAPDAGYQVIEDLSELNEDGKTYSKLTYRYTDPRGRFSIDKVYEMVADKPYVVDFDVVVHNRLKDVRLIDTLLVDVINKDDPDRKSNFLDFRPDQLEAVCRTSDDIERTLFEQLEETTTFSQVPTMWAGTDTRYFLIATIPESGAEACVFERLDGDYLRTNLTYEGFSIAPNERYVASNLLYMGPKDYGVLKDTGYRLEESVDYGLLTVLARPLRALLVLFFGFTGNWGIAIILLTLLIKLVSWPLTQKAYVSAERMKQIQPLIKEIREKYENDQQRLSEETMKVFREHNVSPLGCLPMLLQMPILYGLFVMIYNSVELYQADFLWYTDLSAPDPLFLLPLAMGAVMFIQQRLTMVEQANPQMAIMMKIMPIMFTAFMLFLPAGLVLYYLLNLILGLAQQYMIKRQFAAAEEADASA</sequence>
<keyword evidence="8 13" id="KW-1133">Transmembrane helix</keyword>
<evidence type="ECO:0000259" key="15">
    <source>
        <dbReference type="Pfam" id="PF02096"/>
    </source>
</evidence>
<evidence type="ECO:0000256" key="11">
    <source>
        <dbReference type="ARBA" id="ARBA00033245"/>
    </source>
</evidence>
<dbReference type="InterPro" id="IPR047196">
    <property type="entry name" value="YidC_ALB_C"/>
</dbReference>
<dbReference type="CDD" id="cd20070">
    <property type="entry name" value="5TM_YidC_Alb3"/>
    <property type="match status" value="1"/>
</dbReference>
<evidence type="ECO:0000256" key="10">
    <source>
        <dbReference type="ARBA" id="ARBA00023186"/>
    </source>
</evidence>
<keyword evidence="9 13" id="KW-0472">Membrane</keyword>
<dbReference type="Pfam" id="PF02096">
    <property type="entry name" value="60KD_IMP"/>
    <property type="match status" value="1"/>
</dbReference>
<dbReference type="Gene3D" id="2.70.98.90">
    <property type="match status" value="1"/>
</dbReference>
<comment type="function">
    <text evidence="13">Required for the insertion and/or proper folding and/or complex formation of integral membrane proteins into the membrane. Involved in integration of membrane proteins that insert both dependently and independently of the Sec translocase complex, as well as at least some lipoproteins. Aids folding of multispanning membrane proteins.</text>
</comment>
<evidence type="ECO:0000256" key="1">
    <source>
        <dbReference type="ARBA" id="ARBA00004429"/>
    </source>
</evidence>
<proteinExistence type="inferred from homology"/>
<dbReference type="PRINTS" id="PR00701">
    <property type="entry name" value="60KDINNERMP"/>
</dbReference>
<dbReference type="PANTHER" id="PTHR12428">
    <property type="entry name" value="OXA1"/>
    <property type="match status" value="1"/>
</dbReference>
<dbReference type="GO" id="GO:0051205">
    <property type="term" value="P:protein insertion into membrane"/>
    <property type="evidence" value="ECO:0007669"/>
    <property type="project" value="TreeGrafter"/>
</dbReference>
<feature type="domain" description="Membrane insertase YidC/Oxa/ALB C-terminal" evidence="15">
    <location>
        <begin position="391"/>
        <end position="568"/>
    </location>
</feature>
<comment type="subunit">
    <text evidence="13">Interacts with the Sec translocase complex via SecD. Specifically interacts with transmembrane segments of nascent integral membrane proteins during membrane integration.</text>
</comment>
<dbReference type="GO" id="GO:0005886">
    <property type="term" value="C:plasma membrane"/>
    <property type="evidence" value="ECO:0007669"/>
    <property type="project" value="UniProtKB-SubCell"/>
</dbReference>
<dbReference type="NCBIfam" id="TIGR03593">
    <property type="entry name" value="yidC_nterm"/>
    <property type="match status" value="1"/>
</dbReference>
<keyword evidence="18" id="KW-1185">Reference proteome</keyword>
<gene>
    <name evidence="13" type="primary">yidC</name>
    <name evidence="17" type="ORF">DL240_13965</name>
</gene>
<organism evidence="17 18">
    <name type="scientific">Lujinxingia litoralis</name>
    <dbReference type="NCBI Taxonomy" id="2211119"/>
    <lineage>
        <taxon>Bacteria</taxon>
        <taxon>Deltaproteobacteria</taxon>
        <taxon>Bradymonadales</taxon>
        <taxon>Lujinxingiaceae</taxon>
        <taxon>Lujinxingia</taxon>
    </lineage>
</organism>
<dbReference type="GO" id="GO:0032977">
    <property type="term" value="F:membrane insertase activity"/>
    <property type="evidence" value="ECO:0007669"/>
    <property type="project" value="InterPro"/>
</dbReference>